<comment type="caution">
    <text evidence="1">The sequence shown here is derived from an EMBL/GenBank/DDBJ whole genome shotgun (WGS) entry which is preliminary data.</text>
</comment>
<name>A0A8G2F738_9BACT</name>
<gene>
    <name evidence="1" type="ORF">SAMN05660830_00835</name>
</gene>
<dbReference type="EMBL" id="FQZR01000002">
    <property type="protein sequence ID" value="SHI74030.1"/>
    <property type="molecule type" value="Genomic_DNA"/>
</dbReference>
<proteinExistence type="predicted"/>
<dbReference type="Proteomes" id="UP000184001">
    <property type="component" value="Unassembled WGS sequence"/>
</dbReference>
<organism evidence="1 2">
    <name type="scientific">Halodesulfovibrio aestuarii</name>
    <dbReference type="NCBI Taxonomy" id="126333"/>
    <lineage>
        <taxon>Bacteria</taxon>
        <taxon>Pseudomonadati</taxon>
        <taxon>Thermodesulfobacteriota</taxon>
        <taxon>Desulfovibrionia</taxon>
        <taxon>Desulfovibrionales</taxon>
        <taxon>Desulfovibrionaceae</taxon>
        <taxon>Halodesulfovibrio</taxon>
    </lineage>
</organism>
<evidence type="ECO:0000313" key="1">
    <source>
        <dbReference type="EMBL" id="SHI74030.1"/>
    </source>
</evidence>
<sequence>MADSVTINGKTHDWESVTITGPQGVFIGISEVNWKSSQKKKRVYGKGATSIGATRGNYEATTSMTLLVSEYQDLAKALAKGIYRTPFDVAVVFEPEGATKHEVVIKQIMVDDLDESAKQGDEEATVKLSGTALMITRDGKADYENK</sequence>
<dbReference type="AlphaFoldDB" id="A0A8G2F738"/>
<accession>A0A8G2F738</accession>
<evidence type="ECO:0000313" key="2">
    <source>
        <dbReference type="Proteomes" id="UP000184001"/>
    </source>
</evidence>
<protein>
    <recommendedName>
        <fullName evidence="3">Phage tail protein</fullName>
    </recommendedName>
</protein>
<dbReference type="RefSeq" id="WP_020001956.1">
    <property type="nucleotide sequence ID" value="NZ_CP192219.1"/>
</dbReference>
<evidence type="ECO:0008006" key="3">
    <source>
        <dbReference type="Google" id="ProtNLM"/>
    </source>
</evidence>
<reference evidence="1 2" key="1">
    <citation type="submission" date="2016-11" db="EMBL/GenBank/DDBJ databases">
        <authorList>
            <person name="Varghese N."/>
            <person name="Submissions S."/>
        </authorList>
    </citation>
    <scope>NUCLEOTIDE SEQUENCE [LARGE SCALE GENOMIC DNA]</scope>
    <source>
        <strain evidence="1 2">DSM 17919</strain>
    </source>
</reference>